<accession>A0A426XC11</accession>
<comment type="caution">
    <text evidence="2">The sequence shown here is derived from an EMBL/GenBank/DDBJ whole genome shotgun (WGS) entry which is preliminary data.</text>
</comment>
<proteinExistence type="predicted"/>
<name>A0A426XC11_ENSVE</name>
<feature type="region of interest" description="Disordered" evidence="1">
    <location>
        <begin position="87"/>
        <end position="111"/>
    </location>
</feature>
<evidence type="ECO:0000313" key="3">
    <source>
        <dbReference type="Proteomes" id="UP000287651"/>
    </source>
</evidence>
<evidence type="ECO:0000256" key="1">
    <source>
        <dbReference type="SAM" id="MobiDB-lite"/>
    </source>
</evidence>
<protein>
    <submittedName>
        <fullName evidence="2">Uncharacterized protein</fullName>
    </submittedName>
</protein>
<gene>
    <name evidence="2" type="ORF">B296_00040549</name>
</gene>
<dbReference type="Proteomes" id="UP000287651">
    <property type="component" value="Unassembled WGS sequence"/>
</dbReference>
<sequence length="138" mass="15025">MGGGRRSPRIDPLTHPSLASSNQGKRWLAGISTWIPYHARRREGDEIFGSVPREISLESEEDLIMPMLNPTSVGDDDGCGRIRIGGATARSFAPSGDPTVKQTGKDSSETTRSHHVLYFAFPGPTHSLNRLPPGSVRF</sequence>
<dbReference type="AlphaFoldDB" id="A0A426XC11"/>
<dbReference type="EMBL" id="AMZH03022807">
    <property type="protein sequence ID" value="RRT37007.1"/>
    <property type="molecule type" value="Genomic_DNA"/>
</dbReference>
<reference evidence="2 3" key="1">
    <citation type="journal article" date="2014" name="Agronomy (Basel)">
        <title>A Draft Genome Sequence for Ensete ventricosum, the Drought-Tolerant Tree Against Hunger.</title>
        <authorList>
            <person name="Harrison J."/>
            <person name="Moore K.A."/>
            <person name="Paszkiewicz K."/>
            <person name="Jones T."/>
            <person name="Grant M."/>
            <person name="Ambacheew D."/>
            <person name="Muzemil S."/>
            <person name="Studholme D.J."/>
        </authorList>
    </citation>
    <scope>NUCLEOTIDE SEQUENCE [LARGE SCALE GENOMIC DNA]</scope>
</reference>
<feature type="region of interest" description="Disordered" evidence="1">
    <location>
        <begin position="1"/>
        <end position="22"/>
    </location>
</feature>
<organism evidence="2 3">
    <name type="scientific">Ensete ventricosum</name>
    <name type="common">Abyssinian banana</name>
    <name type="synonym">Musa ensete</name>
    <dbReference type="NCBI Taxonomy" id="4639"/>
    <lineage>
        <taxon>Eukaryota</taxon>
        <taxon>Viridiplantae</taxon>
        <taxon>Streptophyta</taxon>
        <taxon>Embryophyta</taxon>
        <taxon>Tracheophyta</taxon>
        <taxon>Spermatophyta</taxon>
        <taxon>Magnoliopsida</taxon>
        <taxon>Liliopsida</taxon>
        <taxon>Zingiberales</taxon>
        <taxon>Musaceae</taxon>
        <taxon>Ensete</taxon>
    </lineage>
</organism>
<evidence type="ECO:0000313" key="2">
    <source>
        <dbReference type="EMBL" id="RRT37007.1"/>
    </source>
</evidence>